<organism evidence="2 3">
    <name type="scientific">Neomicrococcus aestuarii</name>
    <dbReference type="NCBI Taxonomy" id="556325"/>
    <lineage>
        <taxon>Bacteria</taxon>
        <taxon>Bacillati</taxon>
        <taxon>Actinomycetota</taxon>
        <taxon>Actinomycetes</taxon>
        <taxon>Micrococcales</taxon>
        <taxon>Micrococcaceae</taxon>
        <taxon>Neomicrococcus</taxon>
    </lineage>
</organism>
<dbReference type="RefSeq" id="WP_183666945.1">
    <property type="nucleotide sequence ID" value="NZ_BAAARH010000011.1"/>
</dbReference>
<protein>
    <submittedName>
        <fullName evidence="2">Uncharacterized protein</fullName>
    </submittedName>
</protein>
<feature type="region of interest" description="Disordered" evidence="1">
    <location>
        <begin position="22"/>
        <end position="45"/>
    </location>
</feature>
<accession>A0A7W8X1J4</accession>
<sequence>MNHDFIHANNIINIDFSSEKSAAGDSASSAARSMPALRATNPNDRFTHHGSIYELIRYYPNPTTIRETTPETTKPVQIPTTDGDLTITARVTAQSENLMHVAWIDDNHEPIGTWIPRT</sequence>
<reference evidence="2 3" key="1">
    <citation type="submission" date="2020-08" db="EMBL/GenBank/DDBJ databases">
        <title>Sequencing the genomes of 1000 actinobacteria strains.</title>
        <authorList>
            <person name="Klenk H.-P."/>
        </authorList>
    </citation>
    <scope>NUCLEOTIDE SEQUENCE [LARGE SCALE GENOMIC DNA]</scope>
    <source>
        <strain evidence="2 3">DSM 105783</strain>
    </source>
</reference>
<evidence type="ECO:0000313" key="3">
    <source>
        <dbReference type="Proteomes" id="UP000580797"/>
    </source>
</evidence>
<evidence type="ECO:0000256" key="1">
    <source>
        <dbReference type="SAM" id="MobiDB-lite"/>
    </source>
</evidence>
<proteinExistence type="predicted"/>
<evidence type="ECO:0000313" key="2">
    <source>
        <dbReference type="EMBL" id="MBB5513963.1"/>
    </source>
</evidence>
<comment type="caution">
    <text evidence="2">The sequence shown here is derived from an EMBL/GenBank/DDBJ whole genome shotgun (WGS) entry which is preliminary data.</text>
</comment>
<dbReference type="Proteomes" id="UP000580797">
    <property type="component" value="Unassembled WGS sequence"/>
</dbReference>
<gene>
    <name evidence="2" type="ORF">HD598_002710</name>
</gene>
<dbReference type="AlphaFoldDB" id="A0A7W8X1J4"/>
<feature type="compositionally biased region" description="Low complexity" evidence="1">
    <location>
        <begin position="22"/>
        <end position="33"/>
    </location>
</feature>
<dbReference type="EMBL" id="JACHDR010000002">
    <property type="protein sequence ID" value="MBB5513963.1"/>
    <property type="molecule type" value="Genomic_DNA"/>
</dbReference>
<name>A0A7W8X1J4_9MICC</name>